<dbReference type="Proteomes" id="UP001153636">
    <property type="component" value="Chromosome 11"/>
</dbReference>
<comment type="similarity">
    <text evidence="1">Belongs to the KXD1 family.</text>
</comment>
<dbReference type="PANTHER" id="PTHR13511">
    <property type="entry name" value="KXDL MOTIF-CONTAINING PROTEIN 1"/>
    <property type="match status" value="1"/>
</dbReference>
<keyword evidence="5" id="KW-1185">Reference proteome</keyword>
<evidence type="ECO:0000313" key="4">
    <source>
        <dbReference type="EMBL" id="CAH1101036.1"/>
    </source>
</evidence>
<dbReference type="Pfam" id="PF10241">
    <property type="entry name" value="KxDL"/>
    <property type="match status" value="1"/>
</dbReference>
<reference evidence="4" key="1">
    <citation type="submission" date="2022-01" db="EMBL/GenBank/DDBJ databases">
        <authorList>
            <person name="King R."/>
        </authorList>
    </citation>
    <scope>NUCLEOTIDE SEQUENCE</scope>
</reference>
<feature type="region of interest" description="Disordered" evidence="2">
    <location>
        <begin position="125"/>
        <end position="164"/>
    </location>
</feature>
<dbReference type="EMBL" id="OV651823">
    <property type="protein sequence ID" value="CAH1101036.1"/>
    <property type="molecule type" value="Genomic_DNA"/>
</dbReference>
<sequence>MDESKGTPESDFSIECFQNYSAPEVFIQGLAGIVDQQDVELMIRAQKQMLQRFEKTNEMLTNCNALSASRLKSVGPEFKKHVQLLLETKKDLDYVFKKIRVIKTKLSAQYPEAFAEAVRSSFAEECEEEENSEKSKQKNEENRRSLHIKSDEVGSVESSRRASK</sequence>
<protein>
    <recommendedName>
        <fullName evidence="3">KxDL domain-containing protein</fullName>
    </recommendedName>
</protein>
<evidence type="ECO:0000259" key="3">
    <source>
        <dbReference type="Pfam" id="PF10241"/>
    </source>
</evidence>
<dbReference type="PANTHER" id="PTHR13511:SF0">
    <property type="entry name" value="KXDL MOTIF-CONTAINING PROTEIN 1"/>
    <property type="match status" value="1"/>
</dbReference>
<gene>
    <name evidence="4" type="ORF">PSYICH_LOCUS2624</name>
</gene>
<dbReference type="InterPro" id="IPR019371">
    <property type="entry name" value="KxDL_dom"/>
</dbReference>
<proteinExistence type="inferred from homology"/>
<dbReference type="AlphaFoldDB" id="A0A9P0CMX6"/>
<organism evidence="4 5">
    <name type="scientific">Psylliodes chrysocephalus</name>
    <dbReference type="NCBI Taxonomy" id="3402493"/>
    <lineage>
        <taxon>Eukaryota</taxon>
        <taxon>Metazoa</taxon>
        <taxon>Ecdysozoa</taxon>
        <taxon>Arthropoda</taxon>
        <taxon>Hexapoda</taxon>
        <taxon>Insecta</taxon>
        <taxon>Pterygota</taxon>
        <taxon>Neoptera</taxon>
        <taxon>Endopterygota</taxon>
        <taxon>Coleoptera</taxon>
        <taxon>Polyphaga</taxon>
        <taxon>Cucujiformia</taxon>
        <taxon>Chrysomeloidea</taxon>
        <taxon>Chrysomelidae</taxon>
        <taxon>Galerucinae</taxon>
        <taxon>Alticini</taxon>
        <taxon>Psylliodes</taxon>
    </lineage>
</organism>
<dbReference type="GO" id="GO:0032418">
    <property type="term" value="P:lysosome localization"/>
    <property type="evidence" value="ECO:0007669"/>
    <property type="project" value="TreeGrafter"/>
</dbReference>
<evidence type="ECO:0000256" key="2">
    <source>
        <dbReference type="SAM" id="MobiDB-lite"/>
    </source>
</evidence>
<name>A0A9P0CMX6_9CUCU</name>
<evidence type="ECO:0000313" key="5">
    <source>
        <dbReference type="Proteomes" id="UP001153636"/>
    </source>
</evidence>
<feature type="compositionally biased region" description="Basic and acidic residues" evidence="2">
    <location>
        <begin position="132"/>
        <end position="152"/>
    </location>
</feature>
<accession>A0A9P0CMX6</accession>
<dbReference type="InterPro" id="IPR039843">
    <property type="entry name" value="KXD1-like"/>
</dbReference>
<dbReference type="OrthoDB" id="10258877at2759"/>
<dbReference type="GO" id="GO:0099078">
    <property type="term" value="C:BORC complex"/>
    <property type="evidence" value="ECO:0007669"/>
    <property type="project" value="TreeGrafter"/>
</dbReference>
<feature type="domain" description="KxDL" evidence="3">
    <location>
        <begin position="30"/>
        <end position="114"/>
    </location>
</feature>
<evidence type="ECO:0000256" key="1">
    <source>
        <dbReference type="ARBA" id="ARBA00005913"/>
    </source>
</evidence>